<name>A0A699GMG0_TANCI</name>
<dbReference type="Pfam" id="PF02902">
    <property type="entry name" value="Peptidase_C48"/>
    <property type="match status" value="1"/>
</dbReference>
<protein>
    <recommendedName>
        <fullName evidence="4">Ubiquitin-like protease family profile domain-containing protein</fullName>
    </recommendedName>
</protein>
<proteinExistence type="inferred from homology"/>
<dbReference type="Gene3D" id="3.40.395.10">
    <property type="entry name" value="Adenoviral Proteinase, Chain A"/>
    <property type="match status" value="1"/>
</dbReference>
<dbReference type="InterPro" id="IPR003653">
    <property type="entry name" value="Peptidase_C48_C"/>
</dbReference>
<evidence type="ECO:0000256" key="2">
    <source>
        <dbReference type="ARBA" id="ARBA00022670"/>
    </source>
</evidence>
<accession>A0A699GMG0</accession>
<evidence type="ECO:0000313" key="5">
    <source>
        <dbReference type="EMBL" id="GEU29265.1"/>
    </source>
</evidence>
<evidence type="ECO:0000256" key="3">
    <source>
        <dbReference type="ARBA" id="ARBA00022801"/>
    </source>
</evidence>
<dbReference type="EMBL" id="BKCJ010000055">
    <property type="protein sequence ID" value="GEU29265.1"/>
    <property type="molecule type" value="Genomic_DNA"/>
</dbReference>
<dbReference type="InterPro" id="IPR038765">
    <property type="entry name" value="Papain-like_cys_pep_sf"/>
</dbReference>
<evidence type="ECO:0000259" key="4">
    <source>
        <dbReference type="Pfam" id="PF02902"/>
    </source>
</evidence>
<dbReference type="SUPFAM" id="SSF54001">
    <property type="entry name" value="Cysteine proteinases"/>
    <property type="match status" value="1"/>
</dbReference>
<comment type="similarity">
    <text evidence="1">Belongs to the peptidase C48 family.</text>
</comment>
<reference evidence="5" key="1">
    <citation type="journal article" date="2019" name="Sci. Rep.">
        <title>Draft genome of Tanacetum cinerariifolium, the natural source of mosquito coil.</title>
        <authorList>
            <person name="Yamashiro T."/>
            <person name="Shiraishi A."/>
            <person name="Satake H."/>
            <person name="Nakayama K."/>
        </authorList>
    </citation>
    <scope>NUCLEOTIDE SEQUENCE</scope>
</reference>
<dbReference type="GO" id="GO:0006508">
    <property type="term" value="P:proteolysis"/>
    <property type="evidence" value="ECO:0007669"/>
    <property type="project" value="UniProtKB-KW"/>
</dbReference>
<feature type="domain" description="Ubiquitin-like protease family profile" evidence="4">
    <location>
        <begin position="381"/>
        <end position="434"/>
    </location>
</feature>
<sequence>MANPPKIFDAKVSLRSKMHLLSKIEGNLQPYKERELVFKNSVFGRVCLLVVEEVVLMGRKEFLNVPLRILTLVEDLCAWDAYPWVEYMWQYFYERTLNVVPKHVEMHIKCKKDSGKEMATYNLNNFVWASKPLIPILELTPTNEELKETWLIRSLSYIRGEDASFIQAIKPGQNVNEAPIVNEQSIEIDGQAGAVDDHDPAAPINSNNLLDDVDSLFKEVIDVRPDLVGRVDELKTKLVQTLTSNNESNGEPLNCYYQESQQSSLENLVKALESELEPNVSCLQADNLDEAWFDDAVKDNDEIEHAMDVDNEDGKEPSKLFKLAWDPYGIVVDDQFWLAFVGLEEKKRVVHRQCPHFCPTIIGGGMPIYISKAKGRCVLWTDVDKVYFPLNEPELHWALAELHLRTSVIIIYDSMTPRKRNKNAPIVENINWWIDMRETMSKQLPWFLDKIEVLKRKGLQLEEYKITFQFEEKSHVKVALAYRERMLAYYWKYKVSYQLPEYESS</sequence>
<keyword evidence="3" id="KW-0378">Hydrolase</keyword>
<keyword evidence="2" id="KW-0645">Protease</keyword>
<dbReference type="AlphaFoldDB" id="A0A699GMG0"/>
<comment type="caution">
    <text evidence="5">The sequence shown here is derived from an EMBL/GenBank/DDBJ whole genome shotgun (WGS) entry which is preliminary data.</text>
</comment>
<organism evidence="5">
    <name type="scientific">Tanacetum cinerariifolium</name>
    <name type="common">Dalmatian daisy</name>
    <name type="synonym">Chrysanthemum cinerariifolium</name>
    <dbReference type="NCBI Taxonomy" id="118510"/>
    <lineage>
        <taxon>Eukaryota</taxon>
        <taxon>Viridiplantae</taxon>
        <taxon>Streptophyta</taxon>
        <taxon>Embryophyta</taxon>
        <taxon>Tracheophyta</taxon>
        <taxon>Spermatophyta</taxon>
        <taxon>Magnoliopsida</taxon>
        <taxon>eudicotyledons</taxon>
        <taxon>Gunneridae</taxon>
        <taxon>Pentapetalae</taxon>
        <taxon>asterids</taxon>
        <taxon>campanulids</taxon>
        <taxon>Asterales</taxon>
        <taxon>Asteraceae</taxon>
        <taxon>Asteroideae</taxon>
        <taxon>Anthemideae</taxon>
        <taxon>Anthemidinae</taxon>
        <taxon>Tanacetum</taxon>
    </lineage>
</organism>
<dbReference type="GO" id="GO:0008234">
    <property type="term" value="F:cysteine-type peptidase activity"/>
    <property type="evidence" value="ECO:0007669"/>
    <property type="project" value="InterPro"/>
</dbReference>
<gene>
    <name evidence="5" type="ORF">Tci_001243</name>
</gene>
<evidence type="ECO:0000256" key="1">
    <source>
        <dbReference type="ARBA" id="ARBA00005234"/>
    </source>
</evidence>